<proteinExistence type="predicted"/>
<evidence type="ECO:0000313" key="1">
    <source>
        <dbReference type="EMBL" id="PCH33052.1"/>
    </source>
</evidence>
<gene>
    <name evidence="1" type="ORF">WOLCODRAFT_61420</name>
</gene>
<accession>A0A2H3IST8</accession>
<dbReference type="EMBL" id="KB467831">
    <property type="protein sequence ID" value="PCH33052.1"/>
    <property type="molecule type" value="Genomic_DNA"/>
</dbReference>
<dbReference type="AlphaFoldDB" id="A0A2H3IST8"/>
<evidence type="ECO:0000313" key="2">
    <source>
        <dbReference type="Proteomes" id="UP000218811"/>
    </source>
</evidence>
<dbReference type="OrthoDB" id="2755216at2759"/>
<sequence>MLKIERAWKMYEGTMPKPRQIFATQSSFLAEKVREYFGKLSESMNVADKVPQEIKAMFSANRRQQTRGLVDLDEELVWRDDAHKCFSELRDEDFPLFVTFDQVCQEYHISRLN</sequence>
<organism evidence="1 2">
    <name type="scientific">Wolfiporia cocos (strain MD-104)</name>
    <name type="common">Brown rot fungus</name>
    <dbReference type="NCBI Taxonomy" id="742152"/>
    <lineage>
        <taxon>Eukaryota</taxon>
        <taxon>Fungi</taxon>
        <taxon>Dikarya</taxon>
        <taxon>Basidiomycota</taxon>
        <taxon>Agaricomycotina</taxon>
        <taxon>Agaricomycetes</taxon>
        <taxon>Polyporales</taxon>
        <taxon>Phaeolaceae</taxon>
        <taxon>Wolfiporia</taxon>
    </lineage>
</organism>
<protein>
    <submittedName>
        <fullName evidence="1">Uncharacterized protein</fullName>
    </submittedName>
</protein>
<name>A0A2H3IST8_WOLCO</name>
<dbReference type="OMA" id="AMFSANR"/>
<keyword evidence="2" id="KW-1185">Reference proteome</keyword>
<dbReference type="Proteomes" id="UP000218811">
    <property type="component" value="Unassembled WGS sequence"/>
</dbReference>
<reference evidence="1 2" key="1">
    <citation type="journal article" date="2012" name="Science">
        <title>The Paleozoic origin of enzymatic lignin decomposition reconstructed from 31 fungal genomes.</title>
        <authorList>
            <person name="Floudas D."/>
            <person name="Binder M."/>
            <person name="Riley R."/>
            <person name="Barry K."/>
            <person name="Blanchette R.A."/>
            <person name="Henrissat B."/>
            <person name="Martinez A.T."/>
            <person name="Otillar R."/>
            <person name="Spatafora J.W."/>
            <person name="Yadav J.S."/>
            <person name="Aerts A."/>
            <person name="Benoit I."/>
            <person name="Boyd A."/>
            <person name="Carlson A."/>
            <person name="Copeland A."/>
            <person name="Coutinho P.M."/>
            <person name="de Vries R.P."/>
            <person name="Ferreira P."/>
            <person name="Findley K."/>
            <person name="Foster B."/>
            <person name="Gaskell J."/>
            <person name="Glotzer D."/>
            <person name="Gorecki P."/>
            <person name="Heitman J."/>
            <person name="Hesse C."/>
            <person name="Hori C."/>
            <person name="Igarashi K."/>
            <person name="Jurgens J.A."/>
            <person name="Kallen N."/>
            <person name="Kersten P."/>
            <person name="Kohler A."/>
            <person name="Kuees U."/>
            <person name="Kumar T.K.A."/>
            <person name="Kuo A."/>
            <person name="LaButti K."/>
            <person name="Larrondo L.F."/>
            <person name="Lindquist E."/>
            <person name="Ling A."/>
            <person name="Lombard V."/>
            <person name="Lucas S."/>
            <person name="Lundell T."/>
            <person name="Martin R."/>
            <person name="McLaughlin D.J."/>
            <person name="Morgenstern I."/>
            <person name="Morin E."/>
            <person name="Murat C."/>
            <person name="Nagy L.G."/>
            <person name="Nolan M."/>
            <person name="Ohm R.A."/>
            <person name="Patyshakuliyeva A."/>
            <person name="Rokas A."/>
            <person name="Ruiz-Duenas F.J."/>
            <person name="Sabat G."/>
            <person name="Salamov A."/>
            <person name="Samejima M."/>
            <person name="Schmutz J."/>
            <person name="Slot J.C."/>
            <person name="St John F."/>
            <person name="Stenlid J."/>
            <person name="Sun H."/>
            <person name="Sun S."/>
            <person name="Syed K."/>
            <person name="Tsang A."/>
            <person name="Wiebenga A."/>
            <person name="Young D."/>
            <person name="Pisabarro A."/>
            <person name="Eastwood D.C."/>
            <person name="Martin F."/>
            <person name="Cullen D."/>
            <person name="Grigoriev I.V."/>
            <person name="Hibbett D.S."/>
        </authorList>
    </citation>
    <scope>NUCLEOTIDE SEQUENCE [LARGE SCALE GENOMIC DNA]</scope>
    <source>
        <strain evidence="1 2">MD-104</strain>
    </source>
</reference>
<dbReference type="STRING" id="742152.A0A2H3IST8"/>